<keyword evidence="3" id="KW-1185">Reference proteome</keyword>
<evidence type="ECO:0000313" key="3">
    <source>
        <dbReference type="Proteomes" id="UP001174909"/>
    </source>
</evidence>
<comment type="caution">
    <text evidence="2">The sequence shown here is derived from an EMBL/GenBank/DDBJ whole genome shotgun (WGS) entry which is preliminary data.</text>
</comment>
<gene>
    <name evidence="2" type="ORF">GBAR_LOCUS24160</name>
</gene>
<evidence type="ECO:0000256" key="1">
    <source>
        <dbReference type="SAM" id="Phobius"/>
    </source>
</evidence>
<evidence type="ECO:0000313" key="2">
    <source>
        <dbReference type="EMBL" id="CAI8043562.1"/>
    </source>
</evidence>
<protein>
    <submittedName>
        <fullName evidence="2">Uncharacterized protein</fullName>
    </submittedName>
</protein>
<dbReference type="Proteomes" id="UP001174909">
    <property type="component" value="Unassembled WGS sequence"/>
</dbReference>
<keyword evidence="1" id="KW-1133">Transmembrane helix</keyword>
<name>A0AA35T954_GEOBA</name>
<feature type="transmembrane region" description="Helical" evidence="1">
    <location>
        <begin position="31"/>
        <end position="54"/>
    </location>
</feature>
<proteinExistence type="predicted"/>
<reference evidence="2" key="1">
    <citation type="submission" date="2023-03" db="EMBL/GenBank/DDBJ databases">
        <authorList>
            <person name="Steffen K."/>
            <person name="Cardenas P."/>
        </authorList>
    </citation>
    <scope>NUCLEOTIDE SEQUENCE</scope>
</reference>
<organism evidence="2 3">
    <name type="scientific">Geodia barretti</name>
    <name type="common">Barrett's horny sponge</name>
    <dbReference type="NCBI Taxonomy" id="519541"/>
    <lineage>
        <taxon>Eukaryota</taxon>
        <taxon>Metazoa</taxon>
        <taxon>Porifera</taxon>
        <taxon>Demospongiae</taxon>
        <taxon>Heteroscleromorpha</taxon>
        <taxon>Tetractinellida</taxon>
        <taxon>Astrophorina</taxon>
        <taxon>Geodiidae</taxon>
        <taxon>Geodia</taxon>
    </lineage>
</organism>
<sequence>MDYAHLSCISFTVWSVQEPVSPRLAKGSSPVGHWSALVLSFSFSLSIFLFAYALRLSWCVE</sequence>
<dbReference type="EMBL" id="CASHTH010003337">
    <property type="protein sequence ID" value="CAI8043562.1"/>
    <property type="molecule type" value="Genomic_DNA"/>
</dbReference>
<keyword evidence="1" id="KW-0472">Membrane</keyword>
<keyword evidence="1" id="KW-0812">Transmembrane</keyword>
<accession>A0AA35T954</accession>
<dbReference type="AlphaFoldDB" id="A0AA35T954"/>